<dbReference type="InterPro" id="IPR055579">
    <property type="entry name" value="DUF7155"/>
</dbReference>
<evidence type="ECO:0000256" key="1">
    <source>
        <dbReference type="SAM" id="SignalP"/>
    </source>
</evidence>
<evidence type="ECO:0000313" key="3">
    <source>
        <dbReference type="Proteomes" id="UP001190466"/>
    </source>
</evidence>
<gene>
    <name evidence="2" type="ORF">MU0050_001704</name>
</gene>
<name>A0ABN9NX28_9MYCO</name>
<reference evidence="2 3" key="1">
    <citation type="submission" date="2023-08" db="EMBL/GenBank/DDBJ databases">
        <authorList>
            <person name="Folkvardsen B D."/>
            <person name="Norman A."/>
        </authorList>
    </citation>
    <scope>NUCLEOTIDE SEQUENCE [LARGE SCALE GENOMIC DNA]</scope>
    <source>
        <strain evidence="2 3">Mu0050</strain>
    </source>
</reference>
<keyword evidence="3" id="KW-1185">Reference proteome</keyword>
<accession>A0ABN9NX28</accession>
<dbReference type="RefSeq" id="WP_316516002.1">
    <property type="nucleotide sequence ID" value="NZ_OY726395.1"/>
</dbReference>
<dbReference type="Proteomes" id="UP001190466">
    <property type="component" value="Chromosome"/>
</dbReference>
<feature type="chain" id="PRO_5045590707" evidence="1">
    <location>
        <begin position="25"/>
        <end position="88"/>
    </location>
</feature>
<sequence>MARTRQLVAGFAIAGAAVAAPVFAALSAPSAQVTDAAPACLAWLGSMNDGKCISWSMGSAVDSSLNGVPITVNGPVPDGNSVGPRTGR</sequence>
<feature type="signal peptide" evidence="1">
    <location>
        <begin position="1"/>
        <end position="24"/>
    </location>
</feature>
<protein>
    <submittedName>
        <fullName evidence="2">Uncharacterized protein</fullName>
    </submittedName>
</protein>
<evidence type="ECO:0000313" key="2">
    <source>
        <dbReference type="EMBL" id="CAJ1581753.1"/>
    </source>
</evidence>
<keyword evidence="1" id="KW-0732">Signal</keyword>
<dbReference type="EMBL" id="OY726395">
    <property type="protein sequence ID" value="CAJ1581753.1"/>
    <property type="molecule type" value="Genomic_DNA"/>
</dbReference>
<organism evidence="2 3">
    <name type="scientific">[Mycobacterium] wendilense</name>
    <dbReference type="NCBI Taxonomy" id="3064284"/>
    <lineage>
        <taxon>Bacteria</taxon>
        <taxon>Bacillati</taxon>
        <taxon>Actinomycetota</taxon>
        <taxon>Actinomycetes</taxon>
        <taxon>Mycobacteriales</taxon>
        <taxon>Mycobacteriaceae</taxon>
        <taxon>Mycolicibacter</taxon>
    </lineage>
</organism>
<dbReference type="Pfam" id="PF23710">
    <property type="entry name" value="DUF7155"/>
    <property type="match status" value="1"/>
</dbReference>
<proteinExistence type="predicted"/>